<dbReference type="SUPFAM" id="SSF57889">
    <property type="entry name" value="Cysteine-rich domain"/>
    <property type="match status" value="2"/>
</dbReference>
<dbReference type="SMART" id="SM00045">
    <property type="entry name" value="DAGKa"/>
    <property type="match status" value="1"/>
</dbReference>
<dbReference type="PANTHER" id="PTHR11255">
    <property type="entry name" value="DIACYLGLYCEROL KINASE"/>
    <property type="match status" value="1"/>
</dbReference>
<dbReference type="PROSITE" id="PS50222">
    <property type="entry name" value="EF_HAND_2"/>
    <property type="match status" value="2"/>
</dbReference>
<comment type="catalytic activity">
    <reaction evidence="15">
        <text>a 1,2-diacyl-sn-glycerol + ATP = a 1,2-diacyl-sn-glycero-3-phosphate + ADP + H(+)</text>
        <dbReference type="Rhea" id="RHEA:10272"/>
        <dbReference type="ChEBI" id="CHEBI:15378"/>
        <dbReference type="ChEBI" id="CHEBI:17815"/>
        <dbReference type="ChEBI" id="CHEBI:30616"/>
        <dbReference type="ChEBI" id="CHEBI:58608"/>
        <dbReference type="ChEBI" id="CHEBI:456216"/>
        <dbReference type="EC" id="2.7.1.107"/>
    </reaction>
    <physiologicalReaction direction="left-to-right" evidence="15">
        <dbReference type="Rhea" id="RHEA:10273"/>
    </physiologicalReaction>
</comment>
<evidence type="ECO:0000256" key="16">
    <source>
        <dbReference type="RuleBase" id="RU361128"/>
    </source>
</evidence>
<dbReference type="InterPro" id="IPR029477">
    <property type="entry name" value="DAG_kinase_typeI_N"/>
</dbReference>
<dbReference type="PROSITE" id="PS00479">
    <property type="entry name" value="ZF_DAG_PE_1"/>
    <property type="match status" value="2"/>
</dbReference>
<dbReference type="Pfam" id="PF14513">
    <property type="entry name" value="DAG_kinase_N"/>
    <property type="match status" value="1"/>
</dbReference>
<dbReference type="SUPFAM" id="SSF47473">
    <property type="entry name" value="EF-hand"/>
    <property type="match status" value="2"/>
</dbReference>
<feature type="domain" description="EF-hand" evidence="20">
    <location>
        <begin position="255"/>
        <end position="290"/>
    </location>
</feature>
<dbReference type="Pfam" id="PF13499">
    <property type="entry name" value="EF-hand_7"/>
    <property type="match status" value="1"/>
</dbReference>
<keyword evidence="5" id="KW-0677">Repeat</keyword>
<dbReference type="InterPro" id="IPR001206">
    <property type="entry name" value="Diacylglycerol_kinase_cat_dom"/>
</dbReference>
<dbReference type="SMART" id="SM00046">
    <property type="entry name" value="DAGKc"/>
    <property type="match status" value="1"/>
</dbReference>
<evidence type="ECO:0000313" key="22">
    <source>
        <dbReference type="Proteomes" id="UP001642483"/>
    </source>
</evidence>
<dbReference type="InterPro" id="IPR016064">
    <property type="entry name" value="NAD/diacylglycerol_kinase_sf"/>
</dbReference>
<dbReference type="SUPFAM" id="SSF111331">
    <property type="entry name" value="NAD kinase/diacylglycerol kinase-like"/>
    <property type="match status" value="1"/>
</dbReference>
<dbReference type="InterPro" id="IPR002219">
    <property type="entry name" value="PKC_DAG/PE"/>
</dbReference>
<keyword evidence="8 16" id="KW-0418">Kinase</keyword>
<dbReference type="Pfam" id="PF00609">
    <property type="entry name" value="DAGK_acc"/>
    <property type="match status" value="1"/>
</dbReference>
<keyword evidence="22" id="KW-1185">Reference proteome</keyword>
<dbReference type="InterPro" id="IPR037607">
    <property type="entry name" value="DGK"/>
</dbReference>
<name>A0ABP0FI13_CLALP</name>
<dbReference type="InterPro" id="IPR018247">
    <property type="entry name" value="EF_Hand_1_Ca_BS"/>
</dbReference>
<feature type="domain" description="Phorbol-ester/DAG-type" evidence="18">
    <location>
        <begin position="305"/>
        <end position="355"/>
    </location>
</feature>
<sequence>MTSEREFVTLTPEEFERLQKYTEYSSKKLSDVMREFNGDGILSKYNKEEPIDFTGFKVFMDTYLETDLPDDFCIHMFRSFQKNGPSKSTSIVTGATLELTIPTALACAPIAGSGTDSIVKTMRPTSQAICVEMTDGKDKETKNAAATDADQKDISGGQSQTSGTLKAKVMRPLSPKPGKSSSKADQRPAAHEVIHLKDIVCHLSLLEGGRPEDKLQFVFKLYDTDDNGNLDSTEMERIVTQMMHVAKYLGWDVTELRPILQEMLHEIDYDGDGVVNLDEWIQGGLTTIPLLVLLGLETNIKDDGTHSWRLKHFNSPAYCNFCLNMLVGFGKQGLSCTFCKYTAHERCVNRVPANCIHTYTKSAKDSMKLHHMWIEGNHIGPCDKCKKTIKSYQGLTGLHCRWCQRAFHNKCASHIPAECDLGQMRSHTLPPSCIFPGLLDRQGRSRQNSSAEVEAAYKTDPKGKQMKRMNSMSWDGQGLQITPLPGTHPLLIFINPKSGGKQGVRLMRKMQGLVNPRQVYDLSKGGPMPGLNFFHDVSDWQVLCCGGDGTVGWVLDCIDKGQLEYRPPVAILPLGTGNDLARCMRWGGGYEGASIKKILHQVESSEVVMMDRWNLKVTPTTDVSEKGDPVPLSIINNYFSIGVDASVCRKFHVMREKHPEKFNSRMKNKLWYSAFGTSETFAASCKNINDHLDVIVDGVKLESWSRSHFQGISILNIPSVYGGTNLWGPTKKQKQKFKLKDSGTNKQNDLRYAAQDTGDKKFEIVGVEGIVEVGQIMAGLKAGQRLAQGSEIIIRTSELFPMQVDGEPWMQVPAEVHISHKNQVPMLMAPPAGHGSILSCFQRSDPQTNDL</sequence>
<dbReference type="Pfam" id="PF00130">
    <property type="entry name" value="C1_1"/>
    <property type="match status" value="2"/>
</dbReference>
<dbReference type="PANTHER" id="PTHR11255:SF48">
    <property type="entry name" value="DIACYLGLYCEROL KINASE 1"/>
    <property type="match status" value="1"/>
</dbReference>
<evidence type="ECO:0000256" key="9">
    <source>
        <dbReference type="ARBA" id="ARBA00022833"/>
    </source>
</evidence>
<feature type="domain" description="DAGKc" evidence="19">
    <location>
        <begin position="485"/>
        <end position="619"/>
    </location>
</feature>
<evidence type="ECO:0000256" key="4">
    <source>
        <dbReference type="ARBA" id="ARBA00022723"/>
    </source>
</evidence>
<evidence type="ECO:0000256" key="6">
    <source>
        <dbReference type="ARBA" id="ARBA00022741"/>
    </source>
</evidence>
<feature type="region of interest" description="Disordered" evidence="17">
    <location>
        <begin position="134"/>
        <end position="188"/>
    </location>
</feature>
<dbReference type="CDD" id="cd00051">
    <property type="entry name" value="EFh"/>
    <property type="match status" value="1"/>
</dbReference>
<evidence type="ECO:0000256" key="15">
    <source>
        <dbReference type="ARBA" id="ARBA00023411"/>
    </source>
</evidence>
<keyword evidence="10" id="KW-0106">Calcium</keyword>
<dbReference type="SMART" id="SM00054">
    <property type="entry name" value="EFh"/>
    <property type="match status" value="2"/>
</dbReference>
<keyword evidence="4" id="KW-0479">Metal-binding</keyword>
<feature type="compositionally biased region" description="Low complexity" evidence="17">
    <location>
        <begin position="172"/>
        <end position="181"/>
    </location>
</feature>
<dbReference type="PROSITE" id="PS00018">
    <property type="entry name" value="EF_HAND_1"/>
    <property type="match status" value="2"/>
</dbReference>
<dbReference type="InterPro" id="IPR002048">
    <property type="entry name" value="EF_hand_dom"/>
</dbReference>
<dbReference type="Gene3D" id="1.10.238.110">
    <property type="entry name" value="Diacylglycerol kinase alpha"/>
    <property type="match status" value="2"/>
</dbReference>
<keyword evidence="11 16" id="KW-0067">ATP-binding</keyword>
<comment type="pathway">
    <text evidence="1">Lipid metabolism; glycerolipid metabolism.</text>
</comment>
<accession>A0ABP0FI13</accession>
<evidence type="ECO:0000256" key="17">
    <source>
        <dbReference type="SAM" id="MobiDB-lite"/>
    </source>
</evidence>
<dbReference type="InterPro" id="IPR046349">
    <property type="entry name" value="C1-like_sf"/>
</dbReference>
<comment type="catalytic activity">
    <reaction evidence="12">
        <text>1,2-di-(9Z-octadecenoyl)-sn-glycerol + ATP = 1,2-di-(9Z-octadecenoyl)-sn-glycero-3-phosphate + ADP + H(+)</text>
        <dbReference type="Rhea" id="RHEA:40327"/>
        <dbReference type="ChEBI" id="CHEBI:15378"/>
        <dbReference type="ChEBI" id="CHEBI:30616"/>
        <dbReference type="ChEBI" id="CHEBI:52333"/>
        <dbReference type="ChEBI" id="CHEBI:74546"/>
        <dbReference type="ChEBI" id="CHEBI:456216"/>
    </reaction>
    <physiologicalReaction direction="left-to-right" evidence="12">
        <dbReference type="Rhea" id="RHEA:40328"/>
    </physiologicalReaction>
</comment>
<keyword evidence="7" id="KW-0863">Zinc-finger</keyword>
<dbReference type="Pfam" id="PF00781">
    <property type="entry name" value="DAGK_cat"/>
    <property type="match status" value="1"/>
</dbReference>
<evidence type="ECO:0000256" key="1">
    <source>
        <dbReference type="ARBA" id="ARBA00005175"/>
    </source>
</evidence>
<evidence type="ECO:0000256" key="13">
    <source>
        <dbReference type="ARBA" id="ARBA00023395"/>
    </source>
</evidence>
<dbReference type="EMBL" id="CAWYQH010000057">
    <property type="protein sequence ID" value="CAK8679304.1"/>
    <property type="molecule type" value="Genomic_DNA"/>
</dbReference>
<keyword evidence="6 16" id="KW-0547">Nucleotide-binding</keyword>
<feature type="domain" description="EF-hand" evidence="20">
    <location>
        <begin position="210"/>
        <end position="245"/>
    </location>
</feature>
<dbReference type="Gene3D" id="2.60.200.40">
    <property type="match status" value="1"/>
</dbReference>
<dbReference type="SMART" id="SM00109">
    <property type="entry name" value="C1"/>
    <property type="match status" value="2"/>
</dbReference>
<evidence type="ECO:0000256" key="10">
    <source>
        <dbReference type="ARBA" id="ARBA00022837"/>
    </source>
</evidence>
<evidence type="ECO:0000256" key="7">
    <source>
        <dbReference type="ARBA" id="ARBA00022771"/>
    </source>
</evidence>
<evidence type="ECO:0000256" key="8">
    <source>
        <dbReference type="ARBA" id="ARBA00022777"/>
    </source>
</evidence>
<feature type="domain" description="Phorbol-ester/DAG-type" evidence="18">
    <location>
        <begin position="370"/>
        <end position="419"/>
    </location>
</feature>
<evidence type="ECO:0000313" key="21">
    <source>
        <dbReference type="EMBL" id="CAK8679304.1"/>
    </source>
</evidence>
<evidence type="ECO:0000256" key="14">
    <source>
        <dbReference type="ARBA" id="ARBA00023400"/>
    </source>
</evidence>
<evidence type="ECO:0000256" key="3">
    <source>
        <dbReference type="ARBA" id="ARBA00022679"/>
    </source>
</evidence>
<comment type="caution">
    <text evidence="21">The sequence shown here is derived from an EMBL/GenBank/DDBJ whole genome shotgun (WGS) entry which is preliminary data.</text>
</comment>
<dbReference type="PROSITE" id="PS50081">
    <property type="entry name" value="ZF_DAG_PE_2"/>
    <property type="match status" value="2"/>
</dbReference>
<organism evidence="21 22">
    <name type="scientific">Clavelina lepadiformis</name>
    <name type="common">Light-bulb sea squirt</name>
    <name type="synonym">Ascidia lepadiformis</name>
    <dbReference type="NCBI Taxonomy" id="159417"/>
    <lineage>
        <taxon>Eukaryota</taxon>
        <taxon>Metazoa</taxon>
        <taxon>Chordata</taxon>
        <taxon>Tunicata</taxon>
        <taxon>Ascidiacea</taxon>
        <taxon>Aplousobranchia</taxon>
        <taxon>Clavelinidae</taxon>
        <taxon>Clavelina</taxon>
    </lineage>
</organism>
<evidence type="ECO:0000256" key="11">
    <source>
        <dbReference type="ARBA" id="ARBA00022840"/>
    </source>
</evidence>
<dbReference type="InterPro" id="IPR017438">
    <property type="entry name" value="ATP-NAD_kinase_N"/>
</dbReference>
<dbReference type="EC" id="2.7.1.107" evidence="16"/>
<dbReference type="PROSITE" id="PS50146">
    <property type="entry name" value="DAGK"/>
    <property type="match status" value="1"/>
</dbReference>
<reference evidence="21 22" key="1">
    <citation type="submission" date="2024-02" db="EMBL/GenBank/DDBJ databases">
        <authorList>
            <person name="Daric V."/>
            <person name="Darras S."/>
        </authorList>
    </citation>
    <scope>NUCLEOTIDE SEQUENCE [LARGE SCALE GENOMIC DNA]</scope>
</reference>
<dbReference type="InterPro" id="IPR038199">
    <property type="entry name" value="DGK_typeI_N_sf"/>
</dbReference>
<evidence type="ECO:0000259" key="18">
    <source>
        <dbReference type="PROSITE" id="PS50081"/>
    </source>
</evidence>
<proteinExistence type="inferred from homology"/>
<dbReference type="InterPro" id="IPR000756">
    <property type="entry name" value="Diacylglycerol_kin_accessory"/>
</dbReference>
<dbReference type="Gene3D" id="3.30.60.20">
    <property type="match status" value="2"/>
</dbReference>
<evidence type="ECO:0000256" key="5">
    <source>
        <dbReference type="ARBA" id="ARBA00022737"/>
    </source>
</evidence>
<evidence type="ECO:0000256" key="12">
    <source>
        <dbReference type="ARBA" id="ARBA00023371"/>
    </source>
</evidence>
<comment type="catalytic activity">
    <reaction evidence="13">
        <text>1,2-didecanoyl-sn-glycerol + ATP = 1,2-didecanoyl-sn-glycero-3-phosphate + ADP + H(+)</text>
        <dbReference type="Rhea" id="RHEA:43428"/>
        <dbReference type="ChEBI" id="CHEBI:15378"/>
        <dbReference type="ChEBI" id="CHEBI:18155"/>
        <dbReference type="ChEBI" id="CHEBI:30616"/>
        <dbReference type="ChEBI" id="CHEBI:78227"/>
        <dbReference type="ChEBI" id="CHEBI:456216"/>
    </reaction>
    <physiologicalReaction direction="left-to-right" evidence="13">
        <dbReference type="Rhea" id="RHEA:43429"/>
    </physiologicalReaction>
</comment>
<keyword evidence="3 16" id="KW-0808">Transferase</keyword>
<dbReference type="Proteomes" id="UP001642483">
    <property type="component" value="Unassembled WGS sequence"/>
</dbReference>
<feature type="region of interest" description="Disordered" evidence="17">
    <location>
        <begin position="444"/>
        <end position="467"/>
    </location>
</feature>
<gene>
    <name evidence="21" type="ORF">CVLEPA_LOCUS9553</name>
</gene>
<evidence type="ECO:0000256" key="2">
    <source>
        <dbReference type="ARBA" id="ARBA00009280"/>
    </source>
</evidence>
<evidence type="ECO:0000259" key="20">
    <source>
        <dbReference type="PROSITE" id="PS50222"/>
    </source>
</evidence>
<protein>
    <recommendedName>
        <fullName evidence="16">Diacylglycerol kinase</fullName>
        <shortName evidence="16">DAG kinase</shortName>
        <ecNumber evidence="16">2.7.1.107</ecNumber>
    </recommendedName>
</protein>
<dbReference type="Gene3D" id="3.40.50.10330">
    <property type="entry name" value="Probable inorganic polyphosphate/atp-NAD kinase, domain 1"/>
    <property type="match status" value="1"/>
</dbReference>
<dbReference type="CDD" id="cd20799">
    <property type="entry name" value="C1_DGK_typeI_rpt1"/>
    <property type="match status" value="1"/>
</dbReference>
<comment type="similarity">
    <text evidence="2 16">Belongs to the eukaryotic diacylglycerol kinase family.</text>
</comment>
<evidence type="ECO:0000259" key="19">
    <source>
        <dbReference type="PROSITE" id="PS50146"/>
    </source>
</evidence>
<comment type="catalytic activity">
    <reaction evidence="14">
        <text>1-octadecanoyl-2-(5Z,8Z,11Z,14Z-eicosatetraenoyl)-sn-glycerol + ATP = 1-octadecanoyl-2-(5Z,8Z,11Z,14Z-eicosatetraenoyl)-sn-glycero-3-phosphate + ADP + H(+)</text>
        <dbReference type="Rhea" id="RHEA:40323"/>
        <dbReference type="ChEBI" id="CHEBI:15378"/>
        <dbReference type="ChEBI" id="CHEBI:30616"/>
        <dbReference type="ChEBI" id="CHEBI:75728"/>
        <dbReference type="ChEBI" id="CHEBI:77091"/>
        <dbReference type="ChEBI" id="CHEBI:456216"/>
    </reaction>
    <physiologicalReaction direction="left-to-right" evidence="14">
        <dbReference type="Rhea" id="RHEA:40324"/>
    </physiologicalReaction>
</comment>
<dbReference type="InterPro" id="IPR011992">
    <property type="entry name" value="EF-hand-dom_pair"/>
</dbReference>
<keyword evidence="9" id="KW-0862">Zinc</keyword>
<dbReference type="Gene3D" id="1.10.238.10">
    <property type="entry name" value="EF-hand"/>
    <property type="match status" value="1"/>
</dbReference>